<reference evidence="3 4" key="1">
    <citation type="journal article" date="2018" name="Mol. Plant">
        <title>The genome of Artemisia annua provides insight into the evolution of Asteraceae family and artemisinin biosynthesis.</title>
        <authorList>
            <person name="Shen Q."/>
            <person name="Zhang L."/>
            <person name="Liao Z."/>
            <person name="Wang S."/>
            <person name="Yan T."/>
            <person name="Shi P."/>
            <person name="Liu M."/>
            <person name="Fu X."/>
            <person name="Pan Q."/>
            <person name="Wang Y."/>
            <person name="Lv Z."/>
            <person name="Lu X."/>
            <person name="Zhang F."/>
            <person name="Jiang W."/>
            <person name="Ma Y."/>
            <person name="Chen M."/>
            <person name="Hao X."/>
            <person name="Li L."/>
            <person name="Tang Y."/>
            <person name="Lv G."/>
            <person name="Zhou Y."/>
            <person name="Sun X."/>
            <person name="Brodelius P.E."/>
            <person name="Rose J.K.C."/>
            <person name="Tang K."/>
        </authorList>
    </citation>
    <scope>NUCLEOTIDE SEQUENCE [LARGE SCALE GENOMIC DNA]</scope>
    <source>
        <strain evidence="4">cv. Huhao1</strain>
        <tissue evidence="3">Leaf</tissue>
    </source>
</reference>
<gene>
    <name evidence="3" type="ORF">CTI12_AA580780</name>
</gene>
<keyword evidence="1" id="KW-0472">Membrane</keyword>
<organism evidence="3 4">
    <name type="scientific">Artemisia annua</name>
    <name type="common">Sweet wormwood</name>
    <dbReference type="NCBI Taxonomy" id="35608"/>
    <lineage>
        <taxon>Eukaryota</taxon>
        <taxon>Viridiplantae</taxon>
        <taxon>Streptophyta</taxon>
        <taxon>Embryophyta</taxon>
        <taxon>Tracheophyta</taxon>
        <taxon>Spermatophyta</taxon>
        <taxon>Magnoliopsida</taxon>
        <taxon>eudicotyledons</taxon>
        <taxon>Gunneridae</taxon>
        <taxon>Pentapetalae</taxon>
        <taxon>asterids</taxon>
        <taxon>campanulids</taxon>
        <taxon>Asterales</taxon>
        <taxon>Asteraceae</taxon>
        <taxon>Asteroideae</taxon>
        <taxon>Anthemideae</taxon>
        <taxon>Artemisiinae</taxon>
        <taxon>Artemisia</taxon>
    </lineage>
</organism>
<dbReference type="OrthoDB" id="6108017at2759"/>
<evidence type="ECO:0000313" key="4">
    <source>
        <dbReference type="Proteomes" id="UP000245207"/>
    </source>
</evidence>
<dbReference type="PROSITE" id="PS51126">
    <property type="entry name" value="DILUTE"/>
    <property type="match status" value="1"/>
</dbReference>
<dbReference type="AlphaFoldDB" id="A0A2U1KHY9"/>
<keyword evidence="1" id="KW-1133">Transmembrane helix</keyword>
<feature type="domain" description="Dilute" evidence="2">
    <location>
        <begin position="54"/>
        <end position="164"/>
    </location>
</feature>
<evidence type="ECO:0000313" key="3">
    <source>
        <dbReference type="EMBL" id="PWA36375.1"/>
    </source>
</evidence>
<dbReference type="PANTHER" id="PTHR16027:SF6">
    <property type="entry name" value="DILUTE DOMAIN-CONTAINING PROTEIN"/>
    <property type="match status" value="1"/>
</dbReference>
<dbReference type="InterPro" id="IPR052072">
    <property type="entry name" value="Vascular_dev_regulator"/>
</dbReference>
<protein>
    <recommendedName>
        <fullName evidence="2">Dilute domain-containing protein</fullName>
    </recommendedName>
</protein>
<dbReference type="InterPro" id="IPR002710">
    <property type="entry name" value="Dilute_dom"/>
</dbReference>
<keyword evidence="1" id="KW-0812">Transmembrane</keyword>
<dbReference type="Pfam" id="PF01843">
    <property type="entry name" value="DIL"/>
    <property type="match status" value="1"/>
</dbReference>
<dbReference type="PANTHER" id="PTHR16027">
    <property type="entry name" value="DILUTE DOMAIN-CONTAINING PROTEIN YPR089W"/>
    <property type="match status" value="1"/>
</dbReference>
<evidence type="ECO:0000259" key="2">
    <source>
        <dbReference type="PROSITE" id="PS51126"/>
    </source>
</evidence>
<name>A0A2U1KHY9_ARTAN</name>
<keyword evidence="4" id="KW-1185">Reference proteome</keyword>
<proteinExistence type="predicted"/>
<dbReference type="Proteomes" id="UP000245207">
    <property type="component" value="Unassembled WGS sequence"/>
</dbReference>
<comment type="caution">
    <text evidence="3">The sequence shown here is derived from an EMBL/GenBank/DDBJ whole genome shotgun (WGS) entry which is preliminary data.</text>
</comment>
<accession>A0A2U1KHY9</accession>
<feature type="transmembrane region" description="Helical" evidence="1">
    <location>
        <begin position="12"/>
        <end position="34"/>
    </location>
</feature>
<evidence type="ECO:0000256" key="1">
    <source>
        <dbReference type="SAM" id="Phobius"/>
    </source>
</evidence>
<dbReference type="EMBL" id="PKPP01018289">
    <property type="protein sequence ID" value="PWA36375.1"/>
    <property type="molecule type" value="Genomic_DNA"/>
</dbReference>
<dbReference type="STRING" id="35608.A0A2U1KHY9"/>
<sequence length="164" mass="18772">MHAKGRENIQKTCNKVAASLLEADPWVFLLFFLFITLRRLGGRISFVFSLAAHAAALEVVRQDEAKYPAMLFKEQLTAYVEKIYGIVRDNLKKELVSSLALCIKVPSMIVQKIFSQVFSYINVQLLNSLLLRWECCTFSNREYVEAGLAVLEMWCGHAKEEITY</sequence>